<dbReference type="PANTHER" id="PTHR34041:SF1">
    <property type="entry name" value="PHOTOSYSTEM II REPAIR PROTEIN PSB27-H1, CHLOROPLASTIC"/>
    <property type="match status" value="1"/>
</dbReference>
<dbReference type="Pfam" id="PF13326">
    <property type="entry name" value="PSII_Pbs27"/>
    <property type="match status" value="1"/>
</dbReference>
<dbReference type="EMBL" id="MLAW01000008">
    <property type="protein sequence ID" value="OJJ26389.1"/>
    <property type="molecule type" value="Genomic_DNA"/>
</dbReference>
<dbReference type="GO" id="GO:0009523">
    <property type="term" value="C:photosystem II"/>
    <property type="evidence" value="ECO:0007669"/>
    <property type="project" value="InterPro"/>
</dbReference>
<evidence type="ECO:0000256" key="1">
    <source>
        <dbReference type="HAMAP-Rule" id="MF_01481"/>
    </source>
</evidence>
<keyword evidence="1" id="KW-0449">Lipoprotein</keyword>
<dbReference type="PROSITE" id="PS51257">
    <property type="entry name" value="PROKAR_LIPOPROTEIN"/>
    <property type="match status" value="1"/>
</dbReference>
<sequence length="132" mass="14751">MKRFFARLLPLILVAIMGLVGCSNTPSVITGNYSQDTLNMVDSLRTAIELPEDAPNKAEAQAEARELINQYASRYRRDRSVATLTSFTTIRTALNSLAGHYSSYPNRPVPEKLKQRINQELRQVEAALKRGA</sequence>
<dbReference type="GO" id="GO:0010206">
    <property type="term" value="P:photosystem II repair"/>
    <property type="evidence" value="ECO:0007669"/>
    <property type="project" value="UniProtKB-UniRule"/>
</dbReference>
<comment type="function">
    <text evidence="1">Plays a role in the repair and/or biogenesis of the calcium-manganese-oxide cluster on the lumenal face of the thylakoid membrane. Its presence in a photosystem II (PSII) preparation prevents binding of some small extrinsic subunits and thus assembly of calcium-manganese-oxide cluster.</text>
</comment>
<dbReference type="InterPro" id="IPR025585">
    <property type="entry name" value="PSII_Psb27"/>
</dbReference>
<gene>
    <name evidence="1" type="primary">psb27</name>
    <name evidence="3" type="ORF">BI308_06910</name>
</gene>
<dbReference type="GO" id="GO:0031977">
    <property type="term" value="C:thylakoid lumen"/>
    <property type="evidence" value="ECO:0007669"/>
    <property type="project" value="UniProtKB-UniRule"/>
</dbReference>
<dbReference type="GO" id="GO:0010207">
    <property type="term" value="P:photosystem II assembly"/>
    <property type="evidence" value="ECO:0007669"/>
    <property type="project" value="UniProtKB-UniRule"/>
</dbReference>
<comment type="subcellular location">
    <subcellularLocation>
        <location evidence="1">Cellular thylakoid membrane</location>
        <topology evidence="1">Lipid-anchor</topology>
        <orientation evidence="1">Lumenal side</orientation>
    </subcellularLocation>
    <text evidence="1">Associated with PSII on the lumenal side of the thylakoid membrane.</text>
</comment>
<keyword evidence="1 2" id="KW-0732">Signal</keyword>
<evidence type="ECO:0000313" key="4">
    <source>
        <dbReference type="Proteomes" id="UP000183940"/>
    </source>
</evidence>
<feature type="chain" id="PRO_5012679625" description="Photosystem II lipoprotein Psb27" evidence="2">
    <location>
        <begin position="23"/>
        <end position="132"/>
    </location>
</feature>
<name>A0A1L9QUR1_9CYAN</name>
<dbReference type="AlphaFoldDB" id="A0A1L9QUR1"/>
<reference evidence="3" key="1">
    <citation type="submission" date="2016-10" db="EMBL/GenBank/DDBJ databases">
        <title>CRISPR-Cas defence system in Roseofilum reptotaenium: evidence of a bacteriophage-cyanobacterium arms race in the coral black band disease.</title>
        <authorList>
            <person name="Buerger P."/>
            <person name="Wood-Charlson E.M."/>
            <person name="Weynberg K.D."/>
            <person name="Willis B."/>
            <person name="Van Oppen M.J."/>
        </authorList>
    </citation>
    <scope>NUCLEOTIDE SEQUENCE [LARGE SCALE GENOMIC DNA]</scope>
    <source>
        <strain evidence="3">AO1-A</strain>
    </source>
</reference>
<organism evidence="3 4">
    <name type="scientific">Roseofilum reptotaenium AO1-A</name>
    <dbReference type="NCBI Taxonomy" id="1925591"/>
    <lineage>
        <taxon>Bacteria</taxon>
        <taxon>Bacillati</taxon>
        <taxon>Cyanobacteriota</taxon>
        <taxon>Cyanophyceae</taxon>
        <taxon>Desertifilales</taxon>
        <taxon>Desertifilaceae</taxon>
        <taxon>Roseofilum</taxon>
    </lineage>
</organism>
<keyword evidence="1" id="KW-0564">Palmitate</keyword>
<dbReference type="HAMAP" id="MF_01481">
    <property type="entry name" value="PSII_Psb27"/>
    <property type="match status" value="1"/>
</dbReference>
<comment type="subunit">
    <text evidence="1">Monomer. Forms a complex with a monomeric, partially assembled PSII. This is probably the complex in which D1 is assembled and/or replaced.</text>
</comment>
<keyword evidence="1" id="KW-0793">Thylakoid</keyword>
<keyword evidence="1" id="KW-0472">Membrane</keyword>
<dbReference type="PANTHER" id="PTHR34041">
    <property type="entry name" value="PHOTOSYSTEM II REPAIR PROTEIN PSB27-H1, CHLOROPLASTIC"/>
    <property type="match status" value="1"/>
</dbReference>
<accession>A0A1L9QUR1</accession>
<dbReference type="Gene3D" id="1.20.58.810">
    <property type="entry name" value="Photosystem II Pbs27"/>
    <property type="match status" value="1"/>
</dbReference>
<dbReference type="NCBIfam" id="TIGR03044">
    <property type="entry name" value="PS_II_psb27"/>
    <property type="match status" value="1"/>
</dbReference>
<dbReference type="STRING" id="1925591.BI308_06910"/>
<dbReference type="GO" id="GO:0031676">
    <property type="term" value="C:plasma membrane-derived thylakoid membrane"/>
    <property type="evidence" value="ECO:0007669"/>
    <property type="project" value="UniProtKB-SubCell"/>
</dbReference>
<feature type="signal peptide" evidence="2">
    <location>
        <begin position="1"/>
        <end position="22"/>
    </location>
</feature>
<proteinExistence type="inferred from homology"/>
<comment type="caution">
    <text evidence="3">The sequence shown here is derived from an EMBL/GenBank/DDBJ whole genome shotgun (WGS) entry which is preliminary data.</text>
</comment>
<evidence type="ECO:0000313" key="3">
    <source>
        <dbReference type="EMBL" id="OJJ26389.1"/>
    </source>
</evidence>
<dbReference type="InterPro" id="IPR038450">
    <property type="entry name" value="PSII_Psb27_sf"/>
</dbReference>
<protein>
    <recommendedName>
        <fullName evidence="1">Photosystem II lipoprotein Psb27</fullName>
    </recommendedName>
    <alternativeName>
        <fullName evidence="1">Photosystem II 11 kDa protein</fullName>
    </alternativeName>
</protein>
<dbReference type="Proteomes" id="UP000183940">
    <property type="component" value="Unassembled WGS sequence"/>
</dbReference>
<evidence type="ECO:0000256" key="2">
    <source>
        <dbReference type="SAM" id="SignalP"/>
    </source>
</evidence>
<dbReference type="InterPro" id="IPR017488">
    <property type="entry name" value="PSII_Psb27_cyano_bac"/>
</dbReference>
<keyword evidence="4" id="KW-1185">Reference proteome</keyword>
<comment type="similarity">
    <text evidence="1">Belongs to the Psb27 family.</text>
</comment>